<accession>A0A291QB88</accession>
<keyword evidence="2" id="KW-1185">Reference proteome</keyword>
<dbReference type="EMBL" id="CP022685">
    <property type="protein sequence ID" value="ATL28734.1"/>
    <property type="molecule type" value="Genomic_DNA"/>
</dbReference>
<name>A0A291QB88_9ACTN</name>
<protein>
    <submittedName>
        <fullName evidence="1">Uncharacterized protein</fullName>
    </submittedName>
</protein>
<dbReference type="KEGG" id="sfk:KY5_3716"/>
<organism evidence="1 2">
    <name type="scientific">Streptomyces formicae</name>
    <dbReference type="NCBI Taxonomy" id="1616117"/>
    <lineage>
        <taxon>Bacteria</taxon>
        <taxon>Bacillati</taxon>
        <taxon>Actinomycetota</taxon>
        <taxon>Actinomycetes</taxon>
        <taxon>Kitasatosporales</taxon>
        <taxon>Streptomycetaceae</taxon>
        <taxon>Streptomyces</taxon>
    </lineage>
</organism>
<evidence type="ECO:0000313" key="1">
    <source>
        <dbReference type="EMBL" id="ATL28734.1"/>
    </source>
</evidence>
<proteinExistence type="predicted"/>
<dbReference type="AlphaFoldDB" id="A0A291QB88"/>
<dbReference type="Proteomes" id="UP000221011">
    <property type="component" value="Chromosome"/>
</dbReference>
<reference evidence="1 2" key="1">
    <citation type="submission" date="2017-08" db="EMBL/GenBank/DDBJ databases">
        <title>Complete Genome Sequence of Streptomyces formicae KY5, the formicamycin producer.</title>
        <authorList>
            <person name="Holmes N.A."/>
            <person name="Devine R."/>
            <person name="Qin Z."/>
            <person name="Seipke R.F."/>
            <person name="Wilkinson B."/>
            <person name="Hutchings M.I."/>
        </authorList>
    </citation>
    <scope>NUCLEOTIDE SEQUENCE [LARGE SCALE GENOMIC DNA]</scope>
    <source>
        <strain evidence="1 2">KY5</strain>
    </source>
</reference>
<dbReference type="RefSeq" id="WP_098243351.1">
    <property type="nucleotide sequence ID" value="NZ_CP022685.1"/>
</dbReference>
<evidence type="ECO:0000313" key="2">
    <source>
        <dbReference type="Proteomes" id="UP000221011"/>
    </source>
</evidence>
<sequence>MGTPDTNRIDREIRTTKRKLDAARKREMWALNGRERRAILSAAAGGSVKVVRHKSTVRAEEKGAATWESAAIRLEAEIGALEIERGEAVKRAAAEKAAKKAAKSSGWW</sequence>
<gene>
    <name evidence="1" type="ORF">KY5_3716</name>
</gene>